<dbReference type="GO" id="GO:0005743">
    <property type="term" value="C:mitochondrial inner membrane"/>
    <property type="evidence" value="ECO:0007669"/>
    <property type="project" value="TreeGrafter"/>
</dbReference>
<sequence length="283" mass="32074">MQRISSLAACRELGGLAARSLRVCAWKKSLTCSERPVEHGQWAGVCVCPQRSFTGMLAAPVRRLSRRRFVFAGQSHRPFSSQGADWQQGSPAGLPGDHPGVSVVGNPDPITWIRCKVVMCLIYLQFDLDVDSEEFESGVKQALVHVSDMMSRGSYHTLVGIVSNETIDHVKARCKSLTDAQRQKLAIAMDDIIFMIPEDVSVVFDEDGRTYCFIVMRFWHMSTYEGPDDPESTKIFKVSSSEDGEPQKRIVTAVYEFKRELTKRAYPDWKVTTIWHWHWKLAE</sequence>
<evidence type="ECO:0000313" key="1">
    <source>
        <dbReference type="Proteomes" id="UP000515161"/>
    </source>
</evidence>
<proteinExistence type="predicted"/>
<dbReference type="OrthoDB" id="7249367at2759"/>
<dbReference type="GO" id="GO:0043022">
    <property type="term" value="F:ribosome binding"/>
    <property type="evidence" value="ECO:0007669"/>
    <property type="project" value="TreeGrafter"/>
</dbReference>
<gene>
    <name evidence="2" type="primary">si:dkey-82o10.4</name>
</gene>
<organism evidence="1 2">
    <name type="scientific">Gymnodraco acuticeps</name>
    <name type="common">Antarctic dragonfish</name>
    <dbReference type="NCBI Taxonomy" id="8218"/>
    <lineage>
        <taxon>Eukaryota</taxon>
        <taxon>Metazoa</taxon>
        <taxon>Chordata</taxon>
        <taxon>Craniata</taxon>
        <taxon>Vertebrata</taxon>
        <taxon>Euteleostomi</taxon>
        <taxon>Actinopterygii</taxon>
        <taxon>Neopterygii</taxon>
        <taxon>Teleostei</taxon>
        <taxon>Neoteleostei</taxon>
        <taxon>Acanthomorphata</taxon>
        <taxon>Eupercaria</taxon>
        <taxon>Perciformes</taxon>
        <taxon>Notothenioidei</taxon>
        <taxon>Bathydraconidae</taxon>
        <taxon>Gymnodraco</taxon>
    </lineage>
</organism>
<dbReference type="KEGG" id="gacu:117543197"/>
<protein>
    <submittedName>
        <fullName evidence="2">M-AAA protease-interacting protein 1, mitochondrial</fullName>
    </submittedName>
</protein>
<dbReference type="GO" id="GO:0032979">
    <property type="term" value="P:protein insertion into mitochondrial inner membrane from matrix"/>
    <property type="evidence" value="ECO:0007669"/>
    <property type="project" value="TreeGrafter"/>
</dbReference>
<dbReference type="InParanoid" id="A0A6P8TSH1"/>
<accession>A0A6P8TSH1</accession>
<dbReference type="RefSeq" id="XP_034067206.1">
    <property type="nucleotide sequence ID" value="XM_034211315.1"/>
</dbReference>
<name>A0A6P8TSH1_GYMAC</name>
<dbReference type="PANTHER" id="PTHR13333:SF7">
    <property type="entry name" value="M-AAA PROTEASE-INTERACTING PROTEIN 1, MITOCHONDRIAL"/>
    <property type="match status" value="1"/>
</dbReference>
<dbReference type="AlphaFoldDB" id="A0A6P8TSH1"/>
<dbReference type="Proteomes" id="UP000515161">
    <property type="component" value="Unplaced"/>
</dbReference>
<keyword evidence="2" id="KW-0645">Protease</keyword>
<dbReference type="GO" id="GO:0008233">
    <property type="term" value="F:peptidase activity"/>
    <property type="evidence" value="ECO:0007669"/>
    <property type="project" value="UniProtKB-KW"/>
</dbReference>
<dbReference type="PANTHER" id="PTHR13333">
    <property type="entry name" value="M-AAA PROTEASE-INTERACTING PROTEIN 1, MITOCHONDRIAL"/>
    <property type="match status" value="1"/>
</dbReference>
<dbReference type="GeneID" id="117543197"/>
<keyword evidence="1" id="KW-1185">Reference proteome</keyword>
<keyword evidence="2" id="KW-0378">Hydrolase</keyword>
<evidence type="ECO:0000313" key="2">
    <source>
        <dbReference type="RefSeq" id="XP_034067206.1"/>
    </source>
</evidence>
<reference evidence="2" key="1">
    <citation type="submission" date="2025-08" db="UniProtKB">
        <authorList>
            <consortium name="RefSeq"/>
        </authorList>
    </citation>
    <scope>IDENTIFICATION</scope>
</reference>
<dbReference type="GO" id="GO:0006508">
    <property type="term" value="P:proteolysis"/>
    <property type="evidence" value="ECO:0007669"/>
    <property type="project" value="UniProtKB-KW"/>
</dbReference>